<proteinExistence type="predicted"/>
<dbReference type="AlphaFoldDB" id="A0A450YP26"/>
<reference evidence="2" key="1">
    <citation type="submission" date="2019-02" db="EMBL/GenBank/DDBJ databases">
        <authorList>
            <person name="Gruber-Vodicka R. H."/>
            <person name="Seah K. B. B."/>
        </authorList>
    </citation>
    <scope>NUCLEOTIDE SEQUENCE</scope>
    <source>
        <strain evidence="2">BECK_BZ125</strain>
        <strain evidence="3">BECK_BZ126</strain>
    </source>
</reference>
<accession>A0A450YP26</accession>
<dbReference type="EMBL" id="CAADFT010000024">
    <property type="protein sequence ID" value="VFK43278.1"/>
    <property type="molecule type" value="Genomic_DNA"/>
</dbReference>
<gene>
    <name evidence="2" type="ORF">BECKTC1821E_GA0114239_102418</name>
    <name evidence="3" type="ORF">BECKTC1821F_GA0114240_102022</name>
</gene>
<protein>
    <submittedName>
        <fullName evidence="2">Uncharacterized protein</fullName>
    </submittedName>
</protein>
<evidence type="ECO:0000256" key="1">
    <source>
        <dbReference type="SAM" id="MobiDB-lite"/>
    </source>
</evidence>
<sequence length="168" mass="18575">MEHSFQAFRDTSVASPPSAKSATPWRPSLGKISCGKHGSPVVAENLDGGSIHEEMQLYLPVVQWGKRSSAAAMGREIRIEILPSERLMRAIRTIRICFFIVVLDQESDCAQTIRMGVSGAKRCISRVGRLRETPSCATSHTAPISLQYPTNARRKIFQGHEVYHQPSG</sequence>
<dbReference type="EMBL" id="CAADFW010000020">
    <property type="protein sequence ID" value="VFK57781.1"/>
    <property type="molecule type" value="Genomic_DNA"/>
</dbReference>
<evidence type="ECO:0000313" key="2">
    <source>
        <dbReference type="EMBL" id="VFK43278.1"/>
    </source>
</evidence>
<feature type="region of interest" description="Disordered" evidence="1">
    <location>
        <begin position="1"/>
        <end position="27"/>
    </location>
</feature>
<name>A0A450YP26_9GAMM</name>
<evidence type="ECO:0000313" key="3">
    <source>
        <dbReference type="EMBL" id="VFK57781.1"/>
    </source>
</evidence>
<organism evidence="2">
    <name type="scientific">Candidatus Kentrum sp. TC</name>
    <dbReference type="NCBI Taxonomy" id="2126339"/>
    <lineage>
        <taxon>Bacteria</taxon>
        <taxon>Pseudomonadati</taxon>
        <taxon>Pseudomonadota</taxon>
        <taxon>Gammaproteobacteria</taxon>
        <taxon>Candidatus Kentrum</taxon>
    </lineage>
</organism>
<feature type="compositionally biased region" description="Polar residues" evidence="1">
    <location>
        <begin position="12"/>
        <end position="21"/>
    </location>
</feature>